<proteinExistence type="predicted"/>
<sequence>MPKGYEWATFLIDIIFLDINGLHSAFLVHRISDSWHHLLALYRQ</sequence>
<dbReference type="InParanoid" id="A0A3N7HBR8"/>
<reference evidence="1 2" key="1">
    <citation type="journal article" date="2006" name="Science">
        <title>The genome of black cottonwood, Populus trichocarpa (Torr. &amp; Gray).</title>
        <authorList>
            <person name="Tuskan G.A."/>
            <person name="Difazio S."/>
            <person name="Jansson S."/>
            <person name="Bohlmann J."/>
            <person name="Grigoriev I."/>
            <person name="Hellsten U."/>
            <person name="Putnam N."/>
            <person name="Ralph S."/>
            <person name="Rombauts S."/>
            <person name="Salamov A."/>
            <person name="Schein J."/>
            <person name="Sterck L."/>
            <person name="Aerts A."/>
            <person name="Bhalerao R.R."/>
            <person name="Bhalerao R.P."/>
            <person name="Blaudez D."/>
            <person name="Boerjan W."/>
            <person name="Brun A."/>
            <person name="Brunner A."/>
            <person name="Busov V."/>
            <person name="Campbell M."/>
            <person name="Carlson J."/>
            <person name="Chalot M."/>
            <person name="Chapman J."/>
            <person name="Chen G.L."/>
            <person name="Cooper D."/>
            <person name="Coutinho P.M."/>
            <person name="Couturier J."/>
            <person name="Covert S."/>
            <person name="Cronk Q."/>
            <person name="Cunningham R."/>
            <person name="Davis J."/>
            <person name="Degroeve S."/>
            <person name="Dejardin A."/>
            <person name="Depamphilis C."/>
            <person name="Detter J."/>
            <person name="Dirks B."/>
            <person name="Dubchak I."/>
            <person name="Duplessis S."/>
            <person name="Ehlting J."/>
            <person name="Ellis B."/>
            <person name="Gendler K."/>
            <person name="Goodstein D."/>
            <person name="Gribskov M."/>
            <person name="Grimwood J."/>
            <person name="Groover A."/>
            <person name="Gunter L."/>
            <person name="Hamberger B."/>
            <person name="Heinze B."/>
            <person name="Helariutta Y."/>
            <person name="Henrissat B."/>
            <person name="Holligan D."/>
            <person name="Holt R."/>
            <person name="Huang W."/>
            <person name="Islam-Faridi N."/>
            <person name="Jones S."/>
            <person name="Jones-Rhoades M."/>
            <person name="Jorgensen R."/>
            <person name="Joshi C."/>
            <person name="Kangasjarvi J."/>
            <person name="Karlsson J."/>
            <person name="Kelleher C."/>
            <person name="Kirkpatrick R."/>
            <person name="Kirst M."/>
            <person name="Kohler A."/>
            <person name="Kalluri U."/>
            <person name="Larimer F."/>
            <person name="Leebens-Mack J."/>
            <person name="Leple J.C."/>
            <person name="Locascio P."/>
            <person name="Lou Y."/>
            <person name="Lucas S."/>
            <person name="Martin F."/>
            <person name="Montanini B."/>
            <person name="Napoli C."/>
            <person name="Nelson D.R."/>
            <person name="Nelson C."/>
            <person name="Nieminen K."/>
            <person name="Nilsson O."/>
            <person name="Pereda V."/>
            <person name="Peter G."/>
            <person name="Philippe R."/>
            <person name="Pilate G."/>
            <person name="Poliakov A."/>
            <person name="Razumovskaya J."/>
            <person name="Richardson P."/>
            <person name="Rinaldi C."/>
            <person name="Ritland K."/>
            <person name="Rouze P."/>
            <person name="Ryaboy D."/>
            <person name="Schmutz J."/>
            <person name="Schrader J."/>
            <person name="Segerman B."/>
            <person name="Shin H."/>
            <person name="Siddiqui A."/>
            <person name="Sterky F."/>
            <person name="Terry A."/>
            <person name="Tsai C.J."/>
            <person name="Uberbacher E."/>
            <person name="Unneberg P."/>
            <person name="Vahala J."/>
            <person name="Wall K."/>
            <person name="Wessler S."/>
            <person name="Yang G."/>
            <person name="Yin T."/>
            <person name="Douglas C."/>
            <person name="Marra M."/>
            <person name="Sandberg G."/>
            <person name="Van de Peer Y."/>
            <person name="Rokhsar D."/>
        </authorList>
    </citation>
    <scope>NUCLEOTIDE SEQUENCE [LARGE SCALE GENOMIC DNA]</scope>
    <source>
        <strain evidence="2">cv. Nisqually</strain>
    </source>
</reference>
<evidence type="ECO:0000313" key="1">
    <source>
        <dbReference type="EMBL" id="RQP03322.1"/>
    </source>
</evidence>
<keyword evidence="2" id="KW-1185">Reference proteome</keyword>
<gene>
    <name evidence="1" type="ORF">POPTR_019G026050</name>
</gene>
<dbReference type="AlphaFoldDB" id="A0A3N7HBR8"/>
<name>A0A3N7HBR8_POPTR</name>
<dbReference type="Proteomes" id="UP000006729">
    <property type="component" value="Chromosome 19"/>
</dbReference>
<accession>A0A3N7HBR8</accession>
<protein>
    <submittedName>
        <fullName evidence="1">Uncharacterized protein</fullName>
    </submittedName>
</protein>
<evidence type="ECO:0000313" key="2">
    <source>
        <dbReference type="Proteomes" id="UP000006729"/>
    </source>
</evidence>
<dbReference type="EMBL" id="CM009308">
    <property type="protein sequence ID" value="RQP03322.1"/>
    <property type="molecule type" value="Genomic_DNA"/>
</dbReference>
<organism evidence="1 2">
    <name type="scientific">Populus trichocarpa</name>
    <name type="common">Western balsam poplar</name>
    <name type="synonym">Populus balsamifera subsp. trichocarpa</name>
    <dbReference type="NCBI Taxonomy" id="3694"/>
    <lineage>
        <taxon>Eukaryota</taxon>
        <taxon>Viridiplantae</taxon>
        <taxon>Streptophyta</taxon>
        <taxon>Embryophyta</taxon>
        <taxon>Tracheophyta</taxon>
        <taxon>Spermatophyta</taxon>
        <taxon>Magnoliopsida</taxon>
        <taxon>eudicotyledons</taxon>
        <taxon>Gunneridae</taxon>
        <taxon>Pentapetalae</taxon>
        <taxon>rosids</taxon>
        <taxon>fabids</taxon>
        <taxon>Malpighiales</taxon>
        <taxon>Salicaceae</taxon>
        <taxon>Saliceae</taxon>
        <taxon>Populus</taxon>
    </lineage>
</organism>